<evidence type="ECO:0000313" key="2">
    <source>
        <dbReference type="EMBL" id="BAF20603.1"/>
    </source>
</evidence>
<reference evidence="2" key="8">
    <citation type="submission" date="2012-08" db="EMBL/GenBank/DDBJ databases">
        <title>The Second Rice Annotation Project Meeting (RAP2).</title>
        <authorList>
            <consortium name="The Rice Annotation Project (RAP)"/>
        </authorList>
    </citation>
    <scope>NUCLEOTIDE SEQUENCE</scope>
</reference>
<sequence length="309" mass="34274">MGIVVVDMAAAWDDERVVGGAEEEGHGEALQRGVGHHPVLHALVHIVAPRLQEVADVDDEGAGAGLHGHPPAALEQLEAADGVLLLVHDGEQVAVRVRAQPEAPHGHGARWVPVQPQEARLLPRRHHRLALAGARQPSHQDLCQLLRQLVHRPRHLLDHRPGPDARAGPGRRHWDVIGLRPRQLLQALGRRRSPPVALRREAEQPLGHLLLEGPPEHGHLCVVQLAQQRLRHAVVGHLEEAPFRRRTHHVCAAHLLRLHEPREVDHRELALVDVDGAHVHVQAVLLHEQVLVRAHQRRVRVGVVVVLLH</sequence>
<reference evidence="3" key="6">
    <citation type="journal article" date="2008" name="Nucleic Acids Res.">
        <title>The rice annotation project database (RAP-DB): 2008 update.</title>
        <authorList>
            <consortium name="The rice annotation project (RAP)"/>
        </authorList>
    </citation>
    <scope>GENOME REANNOTATION</scope>
    <source>
        <strain evidence="3">cv. Nipponbare</strain>
    </source>
</reference>
<dbReference type="EMBL" id="AP008213">
    <property type="protein sequence ID" value="BAF20603.1"/>
    <property type="molecule type" value="Genomic_DNA"/>
</dbReference>
<reference evidence="2" key="4">
    <citation type="journal article" date="2007" name="Genome Res.">
        <title>Curated Genome Annotation of Oryza sativa ssp. japonica and Comparative Genome Analysis with Arabidopsis thaliana.</title>
        <authorList>
            <consortium name="The Rice Annotation Project (RAP)"/>
            <person name="Itoh T."/>
            <person name="Tanaka T."/>
            <person name="Barrero R.A."/>
            <person name="Yamasaki C."/>
            <person name="Fujii Y."/>
            <person name="Hilton P.B."/>
            <person name="Antonio B.A."/>
            <person name="Aono H."/>
            <person name="Apweiler R."/>
            <person name="Bruskiewich R."/>
            <person name="Bureau T."/>
            <person name="Burr F."/>
            <person name="Costa de Oliveira A."/>
            <person name="Fuks G."/>
            <person name="Habara T."/>
            <person name="Haberer G."/>
            <person name="Han B."/>
            <person name="Harada E."/>
            <person name="Hiraki A.T."/>
            <person name="Hirochika H."/>
            <person name="Hoen D."/>
            <person name="Hokari H."/>
            <person name="Hosokawa S."/>
            <person name="Hsing Y."/>
            <person name="Ikawa H."/>
            <person name="Ikeo K."/>
            <person name="Imanishi T."/>
            <person name="Ito Y."/>
            <person name="Jaiswal P."/>
            <person name="Kanno M."/>
            <person name="Kawahara Y."/>
            <person name="Kawamura T."/>
            <person name="Kawashima H."/>
            <person name="Khurana J.P."/>
            <person name="Kikuchi S."/>
            <person name="Komatsu S."/>
            <person name="Koyanagi K.O."/>
            <person name="Kubooka H."/>
            <person name="Lieberherr D."/>
            <person name="Lin Y.C."/>
            <person name="Lonsdale D."/>
            <person name="Matsumoto T."/>
            <person name="Matsuya A."/>
            <person name="McCombie W.R."/>
            <person name="Messing J."/>
            <person name="Miyao A."/>
            <person name="Mulder N."/>
            <person name="Nagamura Y."/>
            <person name="Nam J."/>
            <person name="Namiki N."/>
            <person name="Numa H."/>
            <person name="Nurimoto S."/>
            <person name="O'donovan C."/>
            <person name="Ohyanagi H."/>
            <person name="Okido T."/>
            <person name="Oota S."/>
            <person name="Osato N."/>
            <person name="Palmer L.E."/>
            <person name="Quetier F."/>
            <person name="Raghuvanshi S."/>
            <person name="Saichi N."/>
            <person name="Sakai H."/>
            <person name="Sakai Y."/>
            <person name="Sakata K."/>
            <person name="Sakurai T."/>
            <person name="Sato F."/>
            <person name="Sato Y."/>
            <person name="Schoof H."/>
            <person name="Seki M."/>
            <person name="Shibata M."/>
            <person name="Shimizu Y."/>
            <person name="Shinozaki K."/>
            <person name="Shinso Y."/>
            <person name="Singh N.K."/>
            <person name="Smith-White B."/>
            <person name="Takeda J."/>
            <person name="Tanino M."/>
            <person name="Tatusova T."/>
            <person name="Thongjuea S."/>
            <person name="Todokoro F."/>
            <person name="Tsugane M."/>
            <person name="Tyagi A.K."/>
            <person name="Vanavichit A."/>
            <person name="Wang A."/>
            <person name="Wing R.A."/>
            <person name="Yamaguchi K."/>
            <person name="Yamamoto M."/>
            <person name="Yamamoto N."/>
            <person name="Yu Y."/>
            <person name="Zhang H."/>
            <person name="Zhao Q."/>
            <person name="Higo K."/>
            <person name="Burr B."/>
            <person name="Gojobori T."/>
            <person name="Sasaki T."/>
        </authorList>
    </citation>
    <scope>NUCLEOTIDE SEQUENCE</scope>
</reference>
<organism evidence="2 3">
    <name type="scientific">Oryza sativa subsp. japonica</name>
    <name type="common">Rice</name>
    <dbReference type="NCBI Taxonomy" id="39947"/>
    <lineage>
        <taxon>Eukaryota</taxon>
        <taxon>Viridiplantae</taxon>
        <taxon>Streptophyta</taxon>
        <taxon>Embryophyta</taxon>
        <taxon>Tracheophyta</taxon>
        <taxon>Spermatophyta</taxon>
        <taxon>Magnoliopsida</taxon>
        <taxon>Liliopsida</taxon>
        <taxon>Poales</taxon>
        <taxon>Poaceae</taxon>
        <taxon>BOP clade</taxon>
        <taxon>Oryzoideae</taxon>
        <taxon>Oryzeae</taxon>
        <taxon>Oryzinae</taxon>
        <taxon>Oryza</taxon>
        <taxon>Oryza sativa</taxon>
    </lineage>
</organism>
<dbReference type="AlphaFoldDB" id="Q0D970"/>
<accession>Q0D970</accession>
<reference evidence="2" key="7">
    <citation type="submission" date="2012-08" db="EMBL/GenBank/DDBJ databases">
        <title>Oryza sativa nipponbare(GA3) genomic DNA, chromosome 7.</title>
        <authorList>
            <consortium name="IRGSP(International Rice Genome Sequencing Project)"/>
        </authorList>
    </citation>
    <scope>NUCLEOTIDE SEQUENCE</scope>
</reference>
<evidence type="ECO:0000313" key="1">
    <source>
        <dbReference type="EMBL" id="BAC84008.1"/>
    </source>
</evidence>
<dbReference type="KEGG" id="dosa:Os07g0103600"/>
<reference evidence="1" key="1">
    <citation type="submission" date="2002-05" db="EMBL/GenBank/DDBJ databases">
        <title>Oryza sativa nipponbare(GA3) genomic DNA, chromosome 7, PAC clone:P0446F04.</title>
        <authorList>
            <person name="Sasaki T."/>
            <person name="Matsumoto T."/>
            <person name="Katayose Y."/>
        </authorList>
    </citation>
    <scope>NUCLEOTIDE SEQUENCE</scope>
</reference>
<protein>
    <submittedName>
        <fullName evidence="2">Os07g0103600 protein</fullName>
    </submittedName>
</protein>
<reference evidence="2 3" key="2">
    <citation type="journal article" date="2005" name="Nature">
        <title>The map-based sequence of the rice genome.</title>
        <authorList>
            <consortium name="International rice genome sequencing project (IRGSP)"/>
            <person name="Matsumoto T."/>
            <person name="Wu J."/>
            <person name="Kanamori H."/>
            <person name="Katayose Y."/>
            <person name="Fujisawa M."/>
            <person name="Namiki N."/>
            <person name="Mizuno H."/>
            <person name="Yamamoto K."/>
            <person name="Antonio B.A."/>
            <person name="Baba T."/>
            <person name="Sakata K."/>
            <person name="Nagamura Y."/>
            <person name="Aoki H."/>
            <person name="Arikawa K."/>
            <person name="Arita K."/>
            <person name="Bito T."/>
            <person name="Chiden Y."/>
            <person name="Fujitsuka N."/>
            <person name="Fukunaka R."/>
            <person name="Hamada M."/>
            <person name="Harada C."/>
            <person name="Hayashi A."/>
            <person name="Hijishita S."/>
            <person name="Honda M."/>
            <person name="Hosokawa S."/>
            <person name="Ichikawa Y."/>
            <person name="Idonuma A."/>
            <person name="Iijima M."/>
            <person name="Ikeda M."/>
            <person name="Ikeno M."/>
            <person name="Ito K."/>
            <person name="Ito S."/>
            <person name="Ito T."/>
            <person name="Ito Y."/>
            <person name="Ito Y."/>
            <person name="Iwabuchi A."/>
            <person name="Kamiya K."/>
            <person name="Karasawa W."/>
            <person name="Kurita K."/>
            <person name="Katagiri S."/>
            <person name="Kikuta A."/>
            <person name="Kobayashi H."/>
            <person name="Kobayashi N."/>
            <person name="Machita K."/>
            <person name="Maehara T."/>
            <person name="Masukawa M."/>
            <person name="Mizubayashi T."/>
            <person name="Mukai Y."/>
            <person name="Nagasaki H."/>
            <person name="Nagata Y."/>
            <person name="Naito S."/>
            <person name="Nakashima M."/>
            <person name="Nakama Y."/>
            <person name="Nakamichi Y."/>
            <person name="Nakamura M."/>
            <person name="Meguro A."/>
            <person name="Negishi M."/>
            <person name="Ohta I."/>
            <person name="Ohta T."/>
            <person name="Okamoto M."/>
            <person name="Ono N."/>
            <person name="Saji S."/>
            <person name="Sakaguchi M."/>
            <person name="Sakai K."/>
            <person name="Shibata M."/>
            <person name="Shimokawa T."/>
            <person name="Song J."/>
            <person name="Takazaki Y."/>
            <person name="Terasawa K."/>
            <person name="Tsugane M."/>
            <person name="Tsuji K."/>
            <person name="Ueda S."/>
            <person name="Waki K."/>
            <person name="Yamagata H."/>
            <person name="Yamamoto M."/>
            <person name="Yamamoto S."/>
            <person name="Yamane H."/>
            <person name="Yoshiki S."/>
            <person name="Yoshihara R."/>
            <person name="Yukawa K."/>
            <person name="Zhong H."/>
            <person name="Yano M."/>
            <person name="Yuan Q."/>
            <person name="Ouyang S."/>
            <person name="Liu J."/>
            <person name="Jones K.M."/>
            <person name="Gansberger K."/>
            <person name="Moffat K."/>
            <person name="Hill J."/>
            <person name="Bera J."/>
            <person name="Fadrosh D."/>
            <person name="Jin S."/>
            <person name="Johri S."/>
            <person name="Kim M."/>
            <person name="Overton L."/>
            <person name="Reardon M."/>
            <person name="Tsitrin T."/>
            <person name="Vuong H."/>
            <person name="Weaver B."/>
            <person name="Ciecko A."/>
            <person name="Tallon L."/>
            <person name="Jackson J."/>
            <person name="Pai G."/>
            <person name="Aken S.V."/>
            <person name="Utterback T."/>
            <person name="Reidmuller S."/>
            <person name="Feldblyum T."/>
            <person name="Hsiao J."/>
            <person name="Zismann V."/>
            <person name="Iobst S."/>
            <person name="de Vazeille A.R."/>
            <person name="Buell C.R."/>
            <person name="Ying K."/>
            <person name="Li Y."/>
            <person name="Lu T."/>
            <person name="Huang Y."/>
            <person name="Zhao Q."/>
            <person name="Feng Q."/>
            <person name="Zhang L."/>
            <person name="Zhu J."/>
            <person name="Weng Q."/>
            <person name="Mu J."/>
            <person name="Lu Y."/>
            <person name="Fan D."/>
            <person name="Liu Y."/>
            <person name="Guan J."/>
            <person name="Zhang Y."/>
            <person name="Yu S."/>
            <person name="Liu X."/>
            <person name="Zhang Y."/>
            <person name="Hong G."/>
            <person name="Han B."/>
            <person name="Choisne N."/>
            <person name="Demange N."/>
            <person name="Orjeda G."/>
            <person name="Samain S."/>
            <person name="Cattolico L."/>
            <person name="Pelletier E."/>
            <person name="Couloux A."/>
            <person name="Segurens B."/>
            <person name="Wincker P."/>
            <person name="D'Hont A."/>
            <person name="Scarpelli C."/>
            <person name="Weissenbach J."/>
            <person name="Salanoubat M."/>
            <person name="Quetier F."/>
            <person name="Yu Y."/>
            <person name="Kim H.R."/>
            <person name="Rambo T."/>
            <person name="Currie J."/>
            <person name="Collura K."/>
            <person name="Luo M."/>
            <person name="Yang T."/>
            <person name="Ammiraju J.S.S."/>
            <person name="Engler F."/>
            <person name="Soderlund C."/>
            <person name="Wing R.A."/>
            <person name="Palmer L.E."/>
            <person name="de la Bastide M."/>
            <person name="Spiegel L."/>
            <person name="Nascimento L."/>
            <person name="Zutavern T."/>
            <person name="O'Shaughnessy A."/>
            <person name="Dike S."/>
            <person name="Dedhia N."/>
            <person name="Preston R."/>
            <person name="Balija V."/>
            <person name="McCombie W.R."/>
            <person name="Chow T."/>
            <person name="Chen H."/>
            <person name="Chung M."/>
            <person name="Chen C."/>
            <person name="Shaw J."/>
            <person name="Wu H."/>
            <person name="Hsiao K."/>
            <person name="Chao Y."/>
            <person name="Chu M."/>
            <person name="Cheng C."/>
            <person name="Hour A."/>
            <person name="Lee P."/>
            <person name="Lin S."/>
            <person name="Lin Y."/>
            <person name="Liou J."/>
            <person name="Liu S."/>
            <person name="Hsing Y."/>
            <person name="Raghuvanshi S."/>
            <person name="Mohanty A."/>
            <person name="Bharti A.K."/>
            <person name="Gaur A."/>
            <person name="Gupta V."/>
            <person name="Kumar D."/>
            <person name="Ravi V."/>
            <person name="Vij S."/>
            <person name="Kapur A."/>
            <person name="Khurana P."/>
            <person name="Khurana P."/>
            <person name="Khurana J.P."/>
            <person name="Tyagi A.K."/>
            <person name="Gaikwad K."/>
            <person name="Singh A."/>
            <person name="Dalal V."/>
            <person name="Srivastava S."/>
            <person name="Dixit A."/>
            <person name="Pal A.K."/>
            <person name="Ghazi I.A."/>
            <person name="Yadav M."/>
            <person name="Pandit A."/>
            <person name="Bhargava A."/>
            <person name="Sureshbabu K."/>
            <person name="Batra K."/>
            <person name="Sharma T.R."/>
            <person name="Mohapatra T."/>
            <person name="Singh N.K."/>
            <person name="Messing J."/>
            <person name="Nelson A.B."/>
            <person name="Fuks G."/>
            <person name="Kavchok S."/>
            <person name="Keizer G."/>
            <person name="Linton E."/>
            <person name="Llaca V."/>
            <person name="Song R."/>
            <person name="Tanyolac B."/>
            <person name="Young S."/>
            <person name="Ho-Il K."/>
            <person name="Hahn J.H."/>
            <person name="Sangsakoo G."/>
            <person name="Vanavichit A."/>
            <person name="de Mattos Luiz.A.T."/>
            <person name="Zimmer P.D."/>
            <person name="Malone G."/>
            <person name="Dellagostin O."/>
            <person name="de Oliveira A.C."/>
            <person name="Bevan M."/>
            <person name="Bancroft I."/>
            <person name="Minx P."/>
            <person name="Cordum H."/>
            <person name="Wilson R."/>
            <person name="Cheng Z."/>
            <person name="Jin W."/>
            <person name="Jiang J."/>
            <person name="Leong S.A."/>
            <person name="Iwama H."/>
            <person name="Gojobori T."/>
            <person name="Itoh T."/>
            <person name="Niimura Y."/>
            <person name="Fujii Y."/>
            <person name="Habara T."/>
            <person name="Sakai H."/>
            <person name="Sato Y."/>
            <person name="Wilson G."/>
            <person name="Kumar K."/>
            <person name="McCouch S."/>
            <person name="Juretic N."/>
            <person name="Hoen D."/>
            <person name="Wright S."/>
            <person name="Bruskiewich R."/>
            <person name="Bureau T."/>
            <person name="Miyao A."/>
            <person name="Hirochika H."/>
            <person name="Nishikawa T."/>
            <person name="Kadowaki K."/>
            <person name="Sugiura M."/>
            <person name="Burr B."/>
            <person name="Sasaki T."/>
        </authorList>
    </citation>
    <scope>NUCLEOTIDE SEQUENCE [LARGE SCALE GENOMIC DNA]</scope>
    <source>
        <strain evidence="3">cv. Nipponbare</strain>
    </source>
</reference>
<evidence type="ECO:0000313" key="3">
    <source>
        <dbReference type="Proteomes" id="UP000000763"/>
    </source>
</evidence>
<reference evidence="2" key="3">
    <citation type="journal article" date="2006" name="Nucleic Acids Res.">
        <title>The Rice Annotation Project Database (RAP-DB): hub for Oryza sativa ssp. japonica genome information.</title>
        <authorList>
            <person name="Ohyanagi H."/>
            <person name="Tanaka T."/>
            <person name="Sakai H."/>
            <person name="Shigemoto Y."/>
            <person name="Yamaguchi K."/>
            <person name="Habara T."/>
            <person name="Fujii Y."/>
            <person name="Antonio B.A."/>
            <person name="Nagamura Y."/>
            <person name="Imanishi T."/>
            <person name="Ikeo K."/>
            <person name="Itoh T."/>
            <person name="Gojobori T."/>
            <person name="Sasaki T."/>
        </authorList>
    </citation>
    <scope>NUCLEOTIDE SEQUENCE</scope>
</reference>
<dbReference type="Proteomes" id="UP000000763">
    <property type="component" value="Chromosome 7"/>
</dbReference>
<gene>
    <name evidence="1" type="primary">P0446F04.115</name>
    <name evidence="2" type="ordered locus">Os07g0103600</name>
</gene>
<proteinExistence type="predicted"/>
<name>Q0D970_ORYSJ</name>
<reference evidence="2" key="5">
    <citation type="journal article" date="2008" name="Nucleic Acids Res.">
        <title>The Rice Annotation Project Database (RAP-DB): 2008 update.</title>
        <authorList>
            <consortium name="The Rice Annotation Project (RAP)"/>
            <person name="Tanaka T."/>
            <person name="Antonio B.A."/>
            <person name="Kikuchi S."/>
            <person name="Matsumoto T."/>
            <person name="Nagamura Y."/>
            <person name="Numa H."/>
            <person name="Sakai H."/>
            <person name="Wu J."/>
            <person name="Itoh T."/>
            <person name="Sasaki T."/>
            <person name="Aono R."/>
            <person name="Fujii Y."/>
            <person name="Habara T."/>
            <person name="Harada E."/>
            <person name="Kanno M."/>
            <person name="Kawahara Y."/>
            <person name="Kawashima H."/>
            <person name="Kubooka H."/>
            <person name="Matsuya A."/>
            <person name="Nakaoka H."/>
            <person name="Saichi N."/>
            <person name="Sanbonmatsu R."/>
            <person name="Sato Y."/>
            <person name="Shinso Y."/>
            <person name="Suzuki M."/>
            <person name="Takeda J."/>
            <person name="Tanino M."/>
            <person name="Todokoro F."/>
            <person name="Yamaguchi K."/>
            <person name="Yamamoto N."/>
            <person name="Yamasaki C."/>
            <person name="Imanishi T."/>
            <person name="Okido T."/>
            <person name="Tada M."/>
            <person name="Ikeo K."/>
            <person name="Tateno Y."/>
            <person name="Gojobori T."/>
            <person name="Lin Y.C."/>
            <person name="Wei F.J."/>
            <person name="Hsing Y.I."/>
            <person name="Zhao Q."/>
            <person name="Han B."/>
            <person name="Kramer M.R."/>
            <person name="McCombie R.W."/>
            <person name="Lonsdale D."/>
            <person name="O'Donovan C.C."/>
            <person name="Whitfield E.J."/>
            <person name="Apweiler R."/>
            <person name="Koyanagi K.O."/>
            <person name="Khurana J.P."/>
            <person name="Raghuvanshi S."/>
            <person name="Singh N.K."/>
            <person name="Tyagi A.K."/>
            <person name="Haberer G."/>
            <person name="Fujisawa M."/>
            <person name="Hosokawa S."/>
            <person name="Ito Y."/>
            <person name="Ikawa H."/>
            <person name="Shibata M."/>
            <person name="Yamamoto M."/>
            <person name="Bruskiewich R.M."/>
            <person name="Hoen D.R."/>
            <person name="Bureau TE."/>
            <person name="Namiki N."/>
            <person name="Ohyanagi H."/>
            <person name="Sakai Y."/>
            <person name="Nobushima S."/>
            <person name="Sakata K."/>
            <person name="Barrero R.A."/>
            <person name="Sato Y."/>
            <person name="Souvorov A."/>
            <person name="Smith-White B."/>
            <person name="Tatusova T."/>
            <person name="An S."/>
            <person name="An G."/>
            <person name="OOta S."/>
            <person name="Fuks G."/>
            <person name="Messing J."/>
            <person name="Christie K.R."/>
            <person name="Lieberherr D."/>
            <person name="Kim H."/>
            <person name="Zuccolo A."/>
            <person name="Wing R.A."/>
            <person name="Nobuta K."/>
            <person name="Green P.J."/>
            <person name="Lu C."/>
            <person name="Meyers BC."/>
            <person name="Chaparro C."/>
            <person name="Piegu B."/>
            <person name="Panaud O."/>
            <person name="Echeverria M."/>
        </authorList>
    </citation>
    <scope>NUCLEOTIDE SEQUENCE</scope>
</reference>
<dbReference type="Gramene" id="Os07t0103600-01">
    <property type="protein sequence ID" value="Os07t0103600-01"/>
    <property type="gene ID" value="Os07g0103600"/>
</dbReference>
<dbReference type="EMBL" id="AP005187">
    <property type="protein sequence ID" value="BAC84008.1"/>
    <property type="molecule type" value="Genomic_DNA"/>
</dbReference>